<comment type="caution">
    <text evidence="3">The sequence shown here is derived from an EMBL/GenBank/DDBJ whole genome shotgun (WGS) entry which is preliminary data.</text>
</comment>
<keyword evidence="4" id="KW-1185">Reference proteome</keyword>
<dbReference type="InterPro" id="IPR005123">
    <property type="entry name" value="Oxoglu/Fe-dep_dioxygenase_dom"/>
</dbReference>
<evidence type="ECO:0000313" key="4">
    <source>
        <dbReference type="Proteomes" id="UP000654075"/>
    </source>
</evidence>
<comment type="similarity">
    <text evidence="1">Belongs to the iron/ascorbate-dependent oxidoreductase family.</text>
</comment>
<keyword evidence="1" id="KW-0408">Iron</keyword>
<dbReference type="PROSITE" id="PS51471">
    <property type="entry name" value="FE2OG_OXY"/>
    <property type="match status" value="1"/>
</dbReference>
<reference evidence="3" key="1">
    <citation type="submission" date="2021-02" db="EMBL/GenBank/DDBJ databases">
        <authorList>
            <person name="Dougan E. K."/>
            <person name="Rhodes N."/>
            <person name="Thang M."/>
            <person name="Chan C."/>
        </authorList>
    </citation>
    <scope>NUCLEOTIDE SEQUENCE</scope>
</reference>
<keyword evidence="1" id="KW-0560">Oxidoreductase</keyword>
<evidence type="ECO:0000256" key="1">
    <source>
        <dbReference type="RuleBase" id="RU003682"/>
    </source>
</evidence>
<keyword evidence="1" id="KW-0479">Metal-binding</keyword>
<dbReference type="Proteomes" id="UP000654075">
    <property type="component" value="Unassembled WGS sequence"/>
</dbReference>
<dbReference type="GO" id="GO:0032451">
    <property type="term" value="F:demethylase activity"/>
    <property type="evidence" value="ECO:0007669"/>
    <property type="project" value="TreeGrafter"/>
</dbReference>
<evidence type="ECO:0000259" key="2">
    <source>
        <dbReference type="PROSITE" id="PS51471"/>
    </source>
</evidence>
<dbReference type="AlphaFoldDB" id="A0A813EVL7"/>
<dbReference type="InterPro" id="IPR037151">
    <property type="entry name" value="AlkB-like_sf"/>
</dbReference>
<organism evidence="3 4">
    <name type="scientific">Polarella glacialis</name>
    <name type="common">Dinoflagellate</name>
    <dbReference type="NCBI Taxonomy" id="89957"/>
    <lineage>
        <taxon>Eukaryota</taxon>
        <taxon>Sar</taxon>
        <taxon>Alveolata</taxon>
        <taxon>Dinophyceae</taxon>
        <taxon>Suessiales</taxon>
        <taxon>Suessiaceae</taxon>
        <taxon>Polarella</taxon>
    </lineage>
</organism>
<dbReference type="PANTHER" id="PTHR12463:SF1">
    <property type="entry name" value="2-OXOGLUTARATE AND FE-DEPENDENT OXYGENASE FAMILY PROTEIN"/>
    <property type="match status" value="1"/>
</dbReference>
<proteinExistence type="inferred from homology"/>
<dbReference type="GO" id="GO:0046872">
    <property type="term" value="F:metal ion binding"/>
    <property type="evidence" value="ECO:0007669"/>
    <property type="project" value="UniProtKB-KW"/>
</dbReference>
<protein>
    <recommendedName>
        <fullName evidence="2">Fe2OG dioxygenase domain-containing protein</fullName>
    </recommendedName>
</protein>
<dbReference type="PANTHER" id="PTHR12463">
    <property type="entry name" value="OXYGENASE-RELATED"/>
    <property type="match status" value="1"/>
</dbReference>
<gene>
    <name evidence="3" type="ORF">PGLA1383_LOCUS22550</name>
</gene>
<dbReference type="EMBL" id="CAJNNV010016384">
    <property type="protein sequence ID" value="CAE8604387.1"/>
    <property type="molecule type" value="Genomic_DNA"/>
</dbReference>
<feature type="non-terminal residue" evidence="3">
    <location>
        <position position="1"/>
    </location>
</feature>
<evidence type="ECO:0000313" key="3">
    <source>
        <dbReference type="EMBL" id="CAE8604387.1"/>
    </source>
</evidence>
<dbReference type="GO" id="GO:0016491">
    <property type="term" value="F:oxidoreductase activity"/>
    <property type="evidence" value="ECO:0007669"/>
    <property type="project" value="UniProtKB-KW"/>
</dbReference>
<accession>A0A813EVL7</accession>
<feature type="domain" description="Fe2OG dioxygenase" evidence="2">
    <location>
        <begin position="211"/>
        <end position="307"/>
    </location>
</feature>
<dbReference type="InterPro" id="IPR032857">
    <property type="entry name" value="ALKBH4"/>
</dbReference>
<dbReference type="OrthoDB" id="428953at2759"/>
<dbReference type="Gene3D" id="2.60.120.590">
    <property type="entry name" value="Alpha-ketoglutarate-dependent dioxygenase AlkB-like"/>
    <property type="match status" value="1"/>
</dbReference>
<name>A0A813EVL7_POLGL</name>
<dbReference type="SUPFAM" id="SSF51197">
    <property type="entry name" value="Clavaminate synthase-like"/>
    <property type="match status" value="1"/>
</dbReference>
<sequence length="469" mass="51947">MSLPSADDRKFVSELNALSARFSSAGFGDCGNLVPTKVRRQLAFALSARRRWPELGGGELRTIQAEGSAARVDADCPFWVEGQRRYFKALASYFDAIREVPAARSSLLADLGFVLVEDYISEDDEQELIDYWWPGGPVHSLGVTERYSKRRFFNYGPILPRETQGTSKSTLSVIPAQLGVMPPVVIKQRLRERIRASALQMLRGTAQKETEFDQMYVNYHDAAAQSCIDFHHDHMSSMMGTIGGISLASDCELQLRPLDKGVHRPPLRIQVPRRSLFFLSGLSRWHLQHAIPVIKADRLSLTFRTVDRSCGRDQELWARRWEGLSREESENAVWPLVRPNGVELHKLAELQELARRAAEVAGGAPVTIPSVAEQAVQSIEDNSLCNRLALKCLDLCDGGEAAWRGSGANGEPDHQRRVQELFKCAESLMHSAQAAAGVVQMSFYPPTMSSPVLAADVSAARDVCAGDVS</sequence>
<dbReference type="GO" id="GO:0070988">
    <property type="term" value="P:demethylation"/>
    <property type="evidence" value="ECO:0007669"/>
    <property type="project" value="InterPro"/>
</dbReference>